<name>A0A1T5JY29_9GAMM</name>
<feature type="domain" description="TonB-dependent receptor-like beta-barrel" evidence="6">
    <location>
        <begin position="474"/>
        <end position="973"/>
    </location>
</feature>
<dbReference type="Gene3D" id="2.40.170.20">
    <property type="entry name" value="TonB-dependent receptor, beta-barrel domain"/>
    <property type="match status" value="1"/>
</dbReference>
<evidence type="ECO:0000259" key="7">
    <source>
        <dbReference type="Pfam" id="PF07715"/>
    </source>
</evidence>
<evidence type="ECO:0000313" key="8">
    <source>
        <dbReference type="EMBL" id="SKC56266.1"/>
    </source>
</evidence>
<dbReference type="GO" id="GO:0009279">
    <property type="term" value="C:cell outer membrane"/>
    <property type="evidence" value="ECO:0007669"/>
    <property type="project" value="UniProtKB-SubCell"/>
</dbReference>
<evidence type="ECO:0000256" key="4">
    <source>
        <dbReference type="RuleBase" id="RU003357"/>
    </source>
</evidence>
<evidence type="ECO:0000256" key="3">
    <source>
        <dbReference type="ARBA" id="ARBA00023237"/>
    </source>
</evidence>
<evidence type="ECO:0000256" key="5">
    <source>
        <dbReference type="SAM" id="SignalP"/>
    </source>
</evidence>
<dbReference type="Proteomes" id="UP000190341">
    <property type="component" value="Unassembled WGS sequence"/>
</dbReference>
<comment type="subcellular location">
    <subcellularLocation>
        <location evidence="1 4">Cell outer membrane</location>
    </subcellularLocation>
</comment>
<dbReference type="InterPro" id="IPR010104">
    <property type="entry name" value="TonB_rcpt_bac"/>
</dbReference>
<dbReference type="RefSeq" id="WP_079723510.1">
    <property type="nucleotide sequence ID" value="NZ_BMCL01000002.1"/>
</dbReference>
<gene>
    <name evidence="8" type="ORF">SAMN06296058_1183</name>
</gene>
<keyword evidence="5" id="KW-0732">Signal</keyword>
<dbReference type="STRING" id="428993.SAMN06296058_1183"/>
<keyword evidence="9" id="KW-1185">Reference proteome</keyword>
<dbReference type="PANTHER" id="PTHR40980">
    <property type="entry name" value="PLUG DOMAIN-CONTAINING PROTEIN"/>
    <property type="match status" value="1"/>
</dbReference>
<dbReference type="InterPro" id="IPR037066">
    <property type="entry name" value="Plug_dom_sf"/>
</dbReference>
<proteinExistence type="inferred from homology"/>
<dbReference type="AlphaFoldDB" id="A0A1T5JY29"/>
<evidence type="ECO:0000256" key="1">
    <source>
        <dbReference type="ARBA" id="ARBA00004442"/>
    </source>
</evidence>
<dbReference type="InterPro" id="IPR000531">
    <property type="entry name" value="Beta-barrel_TonB"/>
</dbReference>
<evidence type="ECO:0000259" key="6">
    <source>
        <dbReference type="Pfam" id="PF00593"/>
    </source>
</evidence>
<sequence length="1006" mass="110011">MKQVQFVPKKKVLTTALLLAMTTPVWAQDANQTNTNLTADQQDASTLDTVVVTGIRSSFEASMNLKRDAQGIVDGITAEDIGKFPDTNLAEALQRISGVSIDRQLGEGSKVTVRGVGPDFNLVLLNGRQMPAANLGSGGAGVSGSRSFDFANLAAEAVSGLEVYKTSRAATPAGGIGATINVKTARPLDHDGMIATASIKAMHDTTVDNLPNTFEGKSITPEFSGIFSDTFADGKFGVALSGSYQERDYGFSQASVANGWAKFRGDDTTSWNRLPQPGDPNYDLITNRPGPNDVYSRPQNTGYTVNGVQRQRTNGQLVLQYAPTERLKMTADYTYAENKIQQQRSELSVWFNYQPGPSSWTDGPVSAPISYTEYTSDAGADVAMGGAQFATKSELKSTGFNVEWEVTDALSLAADYHNSQQETKADSPYGSANVLAVAAFVRGTTTVDYSRDLPILHYDVTDGASQVEPSQAKVTGSVFHNSYTKSEVEQGQLSGKFVFGENSALDFGIARTEVQNRTAYGYMQRDSWGGVGTEDDYSDDIWYADNMSNYFGSFYNSNDPRWTDRFLIFDFERLRAQAATVGDADNPPCPTCYVPPNTFSRDLRNKEKSTSAYLQYSTTFDWTVPVHLAAGVRYEKTDVTSTALVPVGTSIRWGSANELNVNFADPSFVEGTGEYDYWLPSLDMSADLTENMILRASYGHSIGRPSWTDIQGGQTLTQQLGVSGGTGQQGNPALEPLLSKNFDISWEWYYGEGSFVSAGYFRKNIDNYVGTTEVNTSAYDLHTPVGGAYWNEALGAGCAATDMVCIRNWILINHAGDEGVVNRGVNGEGEQQGDIFGLPGDPLAQFRITTPANQKSASLDGWEFNVQHMVEDTGFGIAANYTIVNSSLTYDNYNLGEQFALEGLSDSANVVGFYDKDKWQVRLAYNWRDKFLSGRFDGQGANPNYTEPYGQLDANISYKFTENLIVSFEGFNLTDETVRIHGRNKNQLLWLTQGGPRYGMGVRYKF</sequence>
<feature type="signal peptide" evidence="5">
    <location>
        <begin position="1"/>
        <end position="27"/>
    </location>
</feature>
<dbReference type="InterPro" id="IPR012910">
    <property type="entry name" value="Plug_dom"/>
</dbReference>
<dbReference type="EMBL" id="FUZV01000001">
    <property type="protein sequence ID" value="SKC56266.1"/>
    <property type="molecule type" value="Genomic_DNA"/>
</dbReference>
<keyword evidence="8" id="KW-0675">Receptor</keyword>
<comment type="similarity">
    <text evidence="4">Belongs to the TonB-dependent receptor family.</text>
</comment>
<protein>
    <submittedName>
        <fullName evidence="8">TonB-dependent receptor</fullName>
    </submittedName>
</protein>
<dbReference type="OrthoDB" id="8727862at2"/>
<dbReference type="SUPFAM" id="SSF56935">
    <property type="entry name" value="Porins"/>
    <property type="match status" value="1"/>
</dbReference>
<feature type="domain" description="TonB-dependent receptor plug" evidence="7">
    <location>
        <begin position="66"/>
        <end position="177"/>
    </location>
</feature>
<organism evidence="8 9">
    <name type="scientific">Pseudoxanthomonas indica</name>
    <dbReference type="NCBI Taxonomy" id="428993"/>
    <lineage>
        <taxon>Bacteria</taxon>
        <taxon>Pseudomonadati</taxon>
        <taxon>Pseudomonadota</taxon>
        <taxon>Gammaproteobacteria</taxon>
        <taxon>Lysobacterales</taxon>
        <taxon>Lysobacteraceae</taxon>
        <taxon>Pseudoxanthomonas</taxon>
    </lineage>
</organism>
<dbReference type="NCBIfam" id="TIGR01782">
    <property type="entry name" value="TonB-Xanth-Caul"/>
    <property type="match status" value="1"/>
</dbReference>
<feature type="chain" id="PRO_5013092280" evidence="5">
    <location>
        <begin position="28"/>
        <end position="1006"/>
    </location>
</feature>
<keyword evidence="3" id="KW-0998">Cell outer membrane</keyword>
<dbReference type="Gene3D" id="2.170.130.10">
    <property type="entry name" value="TonB-dependent receptor, plug domain"/>
    <property type="match status" value="1"/>
</dbReference>
<dbReference type="InterPro" id="IPR036942">
    <property type="entry name" value="Beta-barrel_TonB_sf"/>
</dbReference>
<keyword evidence="4" id="KW-0798">TonB box</keyword>
<dbReference type="Pfam" id="PF07715">
    <property type="entry name" value="Plug"/>
    <property type="match status" value="1"/>
</dbReference>
<evidence type="ECO:0000313" key="9">
    <source>
        <dbReference type="Proteomes" id="UP000190341"/>
    </source>
</evidence>
<keyword evidence="2 4" id="KW-0472">Membrane</keyword>
<reference evidence="8 9" key="1">
    <citation type="submission" date="2017-02" db="EMBL/GenBank/DDBJ databases">
        <authorList>
            <person name="Peterson S.W."/>
        </authorList>
    </citation>
    <scope>NUCLEOTIDE SEQUENCE [LARGE SCALE GENOMIC DNA]</scope>
    <source>
        <strain evidence="8 9">P15</strain>
    </source>
</reference>
<dbReference type="Pfam" id="PF00593">
    <property type="entry name" value="TonB_dep_Rec_b-barrel"/>
    <property type="match status" value="1"/>
</dbReference>
<evidence type="ECO:0000256" key="2">
    <source>
        <dbReference type="ARBA" id="ARBA00023136"/>
    </source>
</evidence>
<accession>A0A1T5JY29</accession>
<dbReference type="PANTHER" id="PTHR40980:SF3">
    <property type="entry name" value="TONB-DEPENDENT RECEPTOR-LIKE BETA-BARREL DOMAIN-CONTAINING PROTEIN"/>
    <property type="match status" value="1"/>
</dbReference>